<dbReference type="PATRIC" id="fig|537010.4.peg.2823"/>
<dbReference type="HOGENOM" id="CLU_3134873_0_0_9"/>
<organism evidence="2 3">
    <name type="scientific">Desulfitobacterium hafniense DP7</name>
    <dbReference type="NCBI Taxonomy" id="537010"/>
    <lineage>
        <taxon>Bacteria</taxon>
        <taxon>Bacillati</taxon>
        <taxon>Bacillota</taxon>
        <taxon>Clostridia</taxon>
        <taxon>Eubacteriales</taxon>
        <taxon>Desulfitobacteriaceae</taxon>
        <taxon>Desulfitobacterium</taxon>
    </lineage>
</organism>
<reference evidence="2 3" key="1">
    <citation type="submission" date="2011-08" db="EMBL/GenBank/DDBJ databases">
        <authorList>
            <person name="Weinstock G."/>
            <person name="Sodergren E."/>
            <person name="Clifton S."/>
            <person name="Fulton L."/>
            <person name="Fulton B."/>
            <person name="Courtney L."/>
            <person name="Fronick C."/>
            <person name="Harrison M."/>
            <person name="Strong C."/>
            <person name="Farmer C."/>
            <person name="Delahaunty K."/>
            <person name="Markovic C."/>
            <person name="Hall O."/>
            <person name="Minx P."/>
            <person name="Tomlinson C."/>
            <person name="Mitreva M."/>
            <person name="Hou S."/>
            <person name="Chen J."/>
            <person name="Wollam A."/>
            <person name="Pepin K.H."/>
            <person name="Johnson M."/>
            <person name="Bhonagiri V."/>
            <person name="Zhang X."/>
            <person name="Suruliraj S."/>
            <person name="Warren W."/>
            <person name="Chinwalla A."/>
            <person name="Mardis E.R."/>
            <person name="Wilson R.K."/>
        </authorList>
    </citation>
    <scope>NUCLEOTIDE SEQUENCE [LARGE SCALE GENOMIC DNA]</scope>
    <source>
        <strain evidence="2 3">DP7</strain>
    </source>
</reference>
<evidence type="ECO:0000256" key="1">
    <source>
        <dbReference type="SAM" id="Phobius"/>
    </source>
</evidence>
<proteinExistence type="predicted"/>
<sequence length="49" mass="6032">MSRPLFNIFNKNNYHLTHWFTYCFAGIYDLIFFNLILSFFQLSPQLCYE</sequence>
<evidence type="ECO:0000313" key="3">
    <source>
        <dbReference type="Proteomes" id="UP000004416"/>
    </source>
</evidence>
<name>G9XPW8_DESHA</name>
<evidence type="ECO:0000313" key="2">
    <source>
        <dbReference type="EMBL" id="EHL06337.1"/>
    </source>
</evidence>
<dbReference type="Proteomes" id="UP000004416">
    <property type="component" value="Unassembled WGS sequence"/>
</dbReference>
<feature type="transmembrane region" description="Helical" evidence="1">
    <location>
        <begin position="19"/>
        <end position="40"/>
    </location>
</feature>
<protein>
    <submittedName>
        <fullName evidence="2">Uncharacterized protein</fullName>
    </submittedName>
</protein>
<gene>
    <name evidence="2" type="ORF">HMPREF0322_03014</name>
</gene>
<dbReference type="AlphaFoldDB" id="G9XPW8"/>
<keyword evidence="1" id="KW-1133">Transmembrane helix</keyword>
<comment type="caution">
    <text evidence="2">The sequence shown here is derived from an EMBL/GenBank/DDBJ whole genome shotgun (WGS) entry which is preliminary data.</text>
</comment>
<keyword evidence="1" id="KW-0812">Transmembrane</keyword>
<keyword evidence="1" id="KW-0472">Membrane</keyword>
<accession>G9XPW8</accession>
<dbReference type="EMBL" id="AFZX01000076">
    <property type="protein sequence ID" value="EHL06337.1"/>
    <property type="molecule type" value="Genomic_DNA"/>
</dbReference>